<dbReference type="AlphaFoldDB" id="A0A125QH67"/>
<accession>A0A125QH67</accession>
<feature type="region of interest" description="Disordered" evidence="1">
    <location>
        <begin position="1"/>
        <end position="24"/>
    </location>
</feature>
<name>A0A125QH67_PSEFL</name>
<gene>
    <name evidence="2" type="ORF">PFL603g_00314</name>
</gene>
<dbReference type="Proteomes" id="UP000063434">
    <property type="component" value="Unassembled WGS sequence"/>
</dbReference>
<evidence type="ECO:0000256" key="1">
    <source>
        <dbReference type="SAM" id="MobiDB-lite"/>
    </source>
</evidence>
<comment type="caution">
    <text evidence="2">The sequence shown here is derived from an EMBL/GenBank/DDBJ whole genome shotgun (WGS) entry which is preliminary data.</text>
</comment>
<sequence>MANSTAPGGSAGNQRNVSNPSANANIPVFMDHPFPVIHSVLAG</sequence>
<reference evidence="2 3" key="1">
    <citation type="submission" date="2015-05" db="EMBL/GenBank/DDBJ databases">
        <title>A genomic and transcriptomic approach to investigate the blue pigment phenotype in Pseudomonas fluorescens.</title>
        <authorList>
            <person name="Andreani N.A."/>
            <person name="Cardazzo B."/>
        </authorList>
    </citation>
    <scope>NUCLEOTIDE SEQUENCE [LARGE SCALE GENOMIC DNA]</scope>
    <source>
        <strain evidence="2 3">Ps_40</strain>
    </source>
</reference>
<evidence type="ECO:0000313" key="2">
    <source>
        <dbReference type="EMBL" id="KWV83532.1"/>
    </source>
</evidence>
<organism evidence="2 3">
    <name type="scientific">Pseudomonas fluorescens</name>
    <dbReference type="NCBI Taxonomy" id="294"/>
    <lineage>
        <taxon>Bacteria</taxon>
        <taxon>Pseudomonadati</taxon>
        <taxon>Pseudomonadota</taxon>
        <taxon>Gammaproteobacteria</taxon>
        <taxon>Pseudomonadales</taxon>
        <taxon>Pseudomonadaceae</taxon>
        <taxon>Pseudomonas</taxon>
    </lineage>
</organism>
<protein>
    <submittedName>
        <fullName evidence="2">Uncharacterized protein</fullName>
    </submittedName>
</protein>
<dbReference type="EMBL" id="LCYC01000007">
    <property type="protein sequence ID" value="KWV83532.1"/>
    <property type="molecule type" value="Genomic_DNA"/>
</dbReference>
<proteinExistence type="predicted"/>
<evidence type="ECO:0000313" key="3">
    <source>
        <dbReference type="Proteomes" id="UP000063434"/>
    </source>
</evidence>